<dbReference type="EMBL" id="JADBEF010000002">
    <property type="protein sequence ID" value="MBE1566595.1"/>
    <property type="molecule type" value="Genomic_DNA"/>
</dbReference>
<keyword evidence="2" id="KW-1185">Reference proteome</keyword>
<reference evidence="1 2" key="1">
    <citation type="submission" date="2020-10" db="EMBL/GenBank/DDBJ databases">
        <title>Sequencing the genomes of 1000 actinobacteria strains.</title>
        <authorList>
            <person name="Klenk H.-P."/>
        </authorList>
    </citation>
    <scope>NUCLEOTIDE SEQUENCE [LARGE SCALE GENOMIC DNA]</scope>
    <source>
        <strain evidence="1 2">DSM 43748</strain>
    </source>
</reference>
<dbReference type="Proteomes" id="UP000661607">
    <property type="component" value="Unassembled WGS sequence"/>
</dbReference>
<dbReference type="RefSeq" id="WP_192781596.1">
    <property type="nucleotide sequence ID" value="NZ_BAAASY010000032.1"/>
</dbReference>
<sequence>MTTTTAEPAEPRSKFQSPAMEAFERSNGHGLYAQHIEVSSTSGGWSLVIDGSKFPYYLAPESWLPFDKDMPRLQVSLLACRVQLDNNVLTPDPGDRGEPWPLPVEHPVMGTFDLNPNWVANVRRRLGLADDACALAGLVQIRRHGLSWRMLIDGEEFPYLVQDAELVVGGRAEIAKIRLTIPAKRIQTDQQHQWRPVE</sequence>
<name>A0ABR9KXU7_9ACTN</name>
<accession>A0ABR9KXU7</accession>
<comment type="caution">
    <text evidence="1">The sequence shown here is derived from an EMBL/GenBank/DDBJ whole genome shotgun (WGS) entry which is preliminary data.</text>
</comment>
<evidence type="ECO:0000313" key="1">
    <source>
        <dbReference type="EMBL" id="MBE1566595.1"/>
    </source>
</evidence>
<protein>
    <submittedName>
        <fullName evidence="1">Uncharacterized protein</fullName>
    </submittedName>
</protein>
<evidence type="ECO:0000313" key="2">
    <source>
        <dbReference type="Proteomes" id="UP000661607"/>
    </source>
</evidence>
<organism evidence="1 2">
    <name type="scientific">Nonomuraea africana</name>
    <dbReference type="NCBI Taxonomy" id="46171"/>
    <lineage>
        <taxon>Bacteria</taxon>
        <taxon>Bacillati</taxon>
        <taxon>Actinomycetota</taxon>
        <taxon>Actinomycetes</taxon>
        <taxon>Streptosporangiales</taxon>
        <taxon>Streptosporangiaceae</taxon>
        <taxon>Nonomuraea</taxon>
    </lineage>
</organism>
<gene>
    <name evidence="1" type="ORF">H4W81_009467</name>
</gene>
<proteinExistence type="predicted"/>